<keyword evidence="1" id="KW-1133">Transmembrane helix</keyword>
<feature type="transmembrane region" description="Helical" evidence="1">
    <location>
        <begin position="20"/>
        <end position="40"/>
    </location>
</feature>
<keyword evidence="3" id="KW-1185">Reference proteome</keyword>
<organism evidence="2 3">
    <name type="scientific">Ophiobolus disseminans</name>
    <dbReference type="NCBI Taxonomy" id="1469910"/>
    <lineage>
        <taxon>Eukaryota</taxon>
        <taxon>Fungi</taxon>
        <taxon>Dikarya</taxon>
        <taxon>Ascomycota</taxon>
        <taxon>Pezizomycotina</taxon>
        <taxon>Dothideomycetes</taxon>
        <taxon>Pleosporomycetidae</taxon>
        <taxon>Pleosporales</taxon>
        <taxon>Pleosporineae</taxon>
        <taxon>Phaeosphaeriaceae</taxon>
        <taxon>Ophiobolus</taxon>
    </lineage>
</organism>
<dbReference type="EMBL" id="MU006254">
    <property type="protein sequence ID" value="KAF2818303.1"/>
    <property type="molecule type" value="Genomic_DNA"/>
</dbReference>
<accession>A0A6A6ZC72</accession>
<name>A0A6A6ZC72_9PLEO</name>
<dbReference type="AlphaFoldDB" id="A0A6A6ZC72"/>
<proteinExistence type="predicted"/>
<feature type="transmembrane region" description="Helical" evidence="1">
    <location>
        <begin position="60"/>
        <end position="77"/>
    </location>
</feature>
<dbReference type="Proteomes" id="UP000799424">
    <property type="component" value="Unassembled WGS sequence"/>
</dbReference>
<evidence type="ECO:0000256" key="1">
    <source>
        <dbReference type="SAM" id="Phobius"/>
    </source>
</evidence>
<reference evidence="2" key="1">
    <citation type="journal article" date="2020" name="Stud. Mycol.">
        <title>101 Dothideomycetes genomes: a test case for predicting lifestyles and emergence of pathogens.</title>
        <authorList>
            <person name="Haridas S."/>
            <person name="Albert R."/>
            <person name="Binder M."/>
            <person name="Bloem J."/>
            <person name="Labutti K."/>
            <person name="Salamov A."/>
            <person name="Andreopoulos B."/>
            <person name="Baker S."/>
            <person name="Barry K."/>
            <person name="Bills G."/>
            <person name="Bluhm B."/>
            <person name="Cannon C."/>
            <person name="Castanera R."/>
            <person name="Culley D."/>
            <person name="Daum C."/>
            <person name="Ezra D."/>
            <person name="Gonzalez J."/>
            <person name="Henrissat B."/>
            <person name="Kuo A."/>
            <person name="Liang C."/>
            <person name="Lipzen A."/>
            <person name="Lutzoni F."/>
            <person name="Magnuson J."/>
            <person name="Mondo S."/>
            <person name="Nolan M."/>
            <person name="Ohm R."/>
            <person name="Pangilinan J."/>
            <person name="Park H.-J."/>
            <person name="Ramirez L."/>
            <person name="Alfaro M."/>
            <person name="Sun H."/>
            <person name="Tritt A."/>
            <person name="Yoshinaga Y."/>
            <person name="Zwiers L.-H."/>
            <person name="Turgeon B."/>
            <person name="Goodwin S."/>
            <person name="Spatafora J."/>
            <person name="Crous P."/>
            <person name="Grigoriev I."/>
        </authorList>
    </citation>
    <scope>NUCLEOTIDE SEQUENCE</scope>
    <source>
        <strain evidence="2">CBS 113818</strain>
    </source>
</reference>
<protein>
    <submittedName>
        <fullName evidence="2">Uncharacterized protein</fullName>
    </submittedName>
</protein>
<gene>
    <name evidence="2" type="ORF">CC86DRAFT_414066</name>
</gene>
<evidence type="ECO:0000313" key="2">
    <source>
        <dbReference type="EMBL" id="KAF2818303.1"/>
    </source>
</evidence>
<keyword evidence="1" id="KW-0472">Membrane</keyword>
<evidence type="ECO:0000313" key="3">
    <source>
        <dbReference type="Proteomes" id="UP000799424"/>
    </source>
</evidence>
<keyword evidence="1" id="KW-0812">Transmembrane</keyword>
<sequence length="78" mass="8524">MRPRQTGTALGPHRVDHDHLVVSIMTIATAVYSKLAPLLAYLLDKDRDGTLLFGDLQMNVSDFLLFGALCSGVLKILV</sequence>